<keyword evidence="2" id="KW-1003">Cell membrane</keyword>
<dbReference type="SUPFAM" id="SSF55729">
    <property type="entry name" value="Acyl-CoA N-acyltransferases (Nat)"/>
    <property type="match status" value="1"/>
</dbReference>
<keyword evidence="4" id="KW-1133">Transmembrane helix</keyword>
<dbReference type="KEGG" id="tig:THII_0241"/>
<dbReference type="InterPro" id="IPR051211">
    <property type="entry name" value="PG_lysyltransferase"/>
</dbReference>
<accession>A0A090AAL1</accession>
<dbReference type="GO" id="GO:0055091">
    <property type="term" value="P:phospholipid homeostasis"/>
    <property type="evidence" value="ECO:0007669"/>
    <property type="project" value="TreeGrafter"/>
</dbReference>
<organism evidence="7 8">
    <name type="scientific">Thioploca ingrica</name>
    <dbReference type="NCBI Taxonomy" id="40754"/>
    <lineage>
        <taxon>Bacteria</taxon>
        <taxon>Pseudomonadati</taxon>
        <taxon>Pseudomonadota</taxon>
        <taxon>Gammaproteobacteria</taxon>
        <taxon>Thiotrichales</taxon>
        <taxon>Thiotrichaceae</taxon>
        <taxon>Thioploca</taxon>
    </lineage>
</organism>
<evidence type="ECO:0000256" key="2">
    <source>
        <dbReference type="ARBA" id="ARBA00022475"/>
    </source>
</evidence>
<dbReference type="STRING" id="40754.THII_0241"/>
<dbReference type="EMBL" id="AP014633">
    <property type="protein sequence ID" value="BAP54538.1"/>
    <property type="molecule type" value="Genomic_DNA"/>
</dbReference>
<gene>
    <name evidence="7" type="ORF">THII_0241</name>
</gene>
<evidence type="ECO:0000256" key="1">
    <source>
        <dbReference type="ARBA" id="ARBA00004651"/>
    </source>
</evidence>
<proteinExistence type="predicted"/>
<reference evidence="7 8" key="1">
    <citation type="journal article" date="2014" name="ISME J.">
        <title>Ecophysiology of Thioploca ingrica as revealed by the complete genome sequence supplemented with proteomic evidence.</title>
        <authorList>
            <person name="Kojima H."/>
            <person name="Ogura Y."/>
            <person name="Yamamoto N."/>
            <person name="Togashi T."/>
            <person name="Mori H."/>
            <person name="Watanabe T."/>
            <person name="Nemoto F."/>
            <person name="Kurokawa K."/>
            <person name="Hayashi T."/>
            <person name="Fukui M."/>
        </authorList>
    </citation>
    <scope>NUCLEOTIDE SEQUENCE [LARGE SCALE GENOMIC DNA]</scope>
</reference>
<dbReference type="Proteomes" id="UP000031623">
    <property type="component" value="Chromosome"/>
</dbReference>
<comment type="subcellular location">
    <subcellularLocation>
        <location evidence="1">Cell membrane</location>
        <topology evidence="1">Multi-pass membrane protein</topology>
    </subcellularLocation>
</comment>
<sequence>MEFEQFIDHPSGFLALSPHNQRFTVTNLPGFIAYREQGQHWISFGGVHAPVDARTELLRQFLTQAQQQRRKVLAVQVRQNQVPLFQQFPATINQLGSNFSLSLKNYNLAGTRKMKLRHKIKQAQQAGLHVVEIGAELPKDEATFAQLFEISNHWLAAKRKKELNFMIGEIGTPAETQRRIFVTLNASNQPIGFITYVPAWGERPGYLHDLTRRLPNAPPGAMELCNIRALQRLQAEGVAWLHFGFTPFIVEAPELPDANRIMARLVRWLRQYGRVIYPAASQAAYKLKWGIDSIEPEYIIGFPLSFRAIWDLLVLTRSL</sequence>
<dbReference type="InterPro" id="IPR016181">
    <property type="entry name" value="Acyl_CoA_acyltransferase"/>
</dbReference>
<dbReference type="OrthoDB" id="145485at2"/>
<evidence type="ECO:0000256" key="5">
    <source>
        <dbReference type="ARBA" id="ARBA00023136"/>
    </source>
</evidence>
<keyword evidence="5" id="KW-0472">Membrane</keyword>
<dbReference type="AlphaFoldDB" id="A0A090AAL1"/>
<evidence type="ECO:0000256" key="4">
    <source>
        <dbReference type="ARBA" id="ARBA00022989"/>
    </source>
</evidence>
<protein>
    <recommendedName>
        <fullName evidence="6">Phosphatidylglycerol lysyltransferase C-terminal domain-containing protein</fullName>
    </recommendedName>
</protein>
<dbReference type="GO" id="GO:0005886">
    <property type="term" value="C:plasma membrane"/>
    <property type="evidence" value="ECO:0007669"/>
    <property type="project" value="UniProtKB-SubCell"/>
</dbReference>
<dbReference type="GO" id="GO:0016755">
    <property type="term" value="F:aminoacyltransferase activity"/>
    <property type="evidence" value="ECO:0007669"/>
    <property type="project" value="TreeGrafter"/>
</dbReference>
<dbReference type="Pfam" id="PF09924">
    <property type="entry name" value="LPG_synthase_C"/>
    <property type="match status" value="1"/>
</dbReference>
<evidence type="ECO:0000259" key="6">
    <source>
        <dbReference type="Pfam" id="PF09924"/>
    </source>
</evidence>
<dbReference type="HOGENOM" id="CLU_062993_0_0_6"/>
<evidence type="ECO:0000313" key="7">
    <source>
        <dbReference type="EMBL" id="BAP54538.1"/>
    </source>
</evidence>
<keyword evidence="8" id="KW-1185">Reference proteome</keyword>
<dbReference type="PANTHER" id="PTHR34697:SF2">
    <property type="entry name" value="PHOSPHATIDYLGLYCEROL LYSYLTRANSFERASE"/>
    <property type="match status" value="1"/>
</dbReference>
<name>A0A090AAL1_9GAMM</name>
<keyword evidence="3" id="KW-0812">Transmembrane</keyword>
<evidence type="ECO:0000313" key="8">
    <source>
        <dbReference type="Proteomes" id="UP000031623"/>
    </source>
</evidence>
<evidence type="ECO:0000256" key="3">
    <source>
        <dbReference type="ARBA" id="ARBA00022692"/>
    </source>
</evidence>
<dbReference type="PANTHER" id="PTHR34697">
    <property type="entry name" value="PHOSPHATIDYLGLYCEROL LYSYLTRANSFERASE"/>
    <property type="match status" value="1"/>
</dbReference>
<feature type="domain" description="Phosphatidylglycerol lysyltransferase C-terminal" evidence="6">
    <location>
        <begin position="8"/>
        <end position="300"/>
    </location>
</feature>
<dbReference type="InterPro" id="IPR024320">
    <property type="entry name" value="LPG_synthase_C"/>
</dbReference>